<reference evidence="1 2" key="1">
    <citation type="submission" date="2020-02" db="EMBL/GenBank/DDBJ databases">
        <title>Draft genome sequence of Haematococcus lacustris strain NIES-144.</title>
        <authorList>
            <person name="Morimoto D."/>
            <person name="Nakagawa S."/>
            <person name="Yoshida T."/>
            <person name="Sawayama S."/>
        </authorList>
    </citation>
    <scope>NUCLEOTIDE SEQUENCE [LARGE SCALE GENOMIC DNA]</scope>
    <source>
        <strain evidence="1 2">NIES-144</strain>
    </source>
</reference>
<dbReference type="Proteomes" id="UP000485058">
    <property type="component" value="Unassembled WGS sequence"/>
</dbReference>
<proteinExistence type="predicted"/>
<accession>A0A6A0A6P6</accession>
<name>A0A6A0A6P6_HAELA</name>
<evidence type="ECO:0000313" key="1">
    <source>
        <dbReference type="EMBL" id="GFH28220.1"/>
    </source>
</evidence>
<comment type="caution">
    <text evidence="1">The sequence shown here is derived from an EMBL/GenBank/DDBJ whole genome shotgun (WGS) entry which is preliminary data.</text>
</comment>
<evidence type="ECO:0000313" key="2">
    <source>
        <dbReference type="Proteomes" id="UP000485058"/>
    </source>
</evidence>
<keyword evidence="2" id="KW-1185">Reference proteome</keyword>
<gene>
    <name evidence="1" type="ORF">HaLaN_26674</name>
</gene>
<protein>
    <submittedName>
        <fullName evidence="1">Uncharacterized protein</fullName>
    </submittedName>
</protein>
<dbReference type="EMBL" id="BLLF01003788">
    <property type="protein sequence ID" value="GFH28220.1"/>
    <property type="molecule type" value="Genomic_DNA"/>
</dbReference>
<organism evidence="1 2">
    <name type="scientific">Haematococcus lacustris</name>
    <name type="common">Green alga</name>
    <name type="synonym">Haematococcus pluvialis</name>
    <dbReference type="NCBI Taxonomy" id="44745"/>
    <lineage>
        <taxon>Eukaryota</taxon>
        <taxon>Viridiplantae</taxon>
        <taxon>Chlorophyta</taxon>
        <taxon>core chlorophytes</taxon>
        <taxon>Chlorophyceae</taxon>
        <taxon>CS clade</taxon>
        <taxon>Chlamydomonadales</taxon>
        <taxon>Haematococcaceae</taxon>
        <taxon>Haematococcus</taxon>
    </lineage>
</organism>
<dbReference type="AlphaFoldDB" id="A0A6A0A6P6"/>
<sequence>MGDNRKDNATKIDEALGAHRLHLYRRPSCGAPRRSGASRFDRQKVTDLTVSELERITIIQEIQIECSVSWRCMEDMLCHEVDRNEKEDVKMRTLHAIVEQ</sequence>